<accession>A0A8I0AGA3</accession>
<proteinExistence type="predicted"/>
<dbReference type="InterPro" id="IPR053150">
    <property type="entry name" value="Teicoplanin_resist-assoc"/>
</dbReference>
<feature type="transmembrane region" description="Helical" evidence="1">
    <location>
        <begin position="89"/>
        <end position="108"/>
    </location>
</feature>
<dbReference type="AlphaFoldDB" id="A0A8I0AGA3"/>
<dbReference type="Pfam" id="PF04892">
    <property type="entry name" value="VanZ"/>
    <property type="match status" value="1"/>
</dbReference>
<feature type="domain" description="VanZ-like" evidence="2">
    <location>
        <begin position="85"/>
        <end position="166"/>
    </location>
</feature>
<evidence type="ECO:0000256" key="1">
    <source>
        <dbReference type="SAM" id="Phobius"/>
    </source>
</evidence>
<feature type="transmembrane region" description="Helical" evidence="1">
    <location>
        <begin position="46"/>
        <end position="69"/>
    </location>
</feature>
<feature type="transmembrane region" description="Helical" evidence="1">
    <location>
        <begin position="120"/>
        <end position="137"/>
    </location>
</feature>
<keyword evidence="1" id="KW-0812">Transmembrane</keyword>
<organism evidence="3 4">
    <name type="scientific">Clostridium lentum</name>
    <dbReference type="NCBI Taxonomy" id="2763037"/>
    <lineage>
        <taxon>Bacteria</taxon>
        <taxon>Bacillati</taxon>
        <taxon>Bacillota</taxon>
        <taxon>Clostridia</taxon>
        <taxon>Eubacteriales</taxon>
        <taxon>Clostridiaceae</taxon>
        <taxon>Clostridium</taxon>
    </lineage>
</organism>
<protein>
    <submittedName>
        <fullName evidence="3">VanZ family protein</fullName>
    </submittedName>
</protein>
<dbReference type="EMBL" id="JACOOQ010000029">
    <property type="protein sequence ID" value="MBC5641225.1"/>
    <property type="molecule type" value="Genomic_DNA"/>
</dbReference>
<keyword evidence="4" id="KW-1185">Reference proteome</keyword>
<feature type="transmembrane region" description="Helical" evidence="1">
    <location>
        <begin position="12"/>
        <end position="34"/>
    </location>
</feature>
<dbReference type="InterPro" id="IPR006976">
    <property type="entry name" value="VanZ-like"/>
</dbReference>
<evidence type="ECO:0000313" key="4">
    <source>
        <dbReference type="Proteomes" id="UP000662088"/>
    </source>
</evidence>
<evidence type="ECO:0000259" key="2">
    <source>
        <dbReference type="Pfam" id="PF04892"/>
    </source>
</evidence>
<keyword evidence="1" id="KW-0472">Membrane</keyword>
<dbReference type="RefSeq" id="WP_186835648.1">
    <property type="nucleotide sequence ID" value="NZ_JACOOQ010000029.1"/>
</dbReference>
<dbReference type="PANTHER" id="PTHR36834:SF2">
    <property type="entry name" value="MEMBRANE PROTEIN"/>
    <property type="match status" value="1"/>
</dbReference>
<name>A0A8I0AGA3_9CLOT</name>
<gene>
    <name evidence="3" type="ORF">H8R92_12720</name>
</gene>
<dbReference type="Proteomes" id="UP000662088">
    <property type="component" value="Unassembled WGS sequence"/>
</dbReference>
<comment type="caution">
    <text evidence="3">The sequence shown here is derived from an EMBL/GenBank/DDBJ whole genome shotgun (WGS) entry which is preliminary data.</text>
</comment>
<dbReference type="PANTHER" id="PTHR36834">
    <property type="entry name" value="MEMBRANE PROTEIN-RELATED"/>
    <property type="match status" value="1"/>
</dbReference>
<evidence type="ECO:0000313" key="3">
    <source>
        <dbReference type="EMBL" id="MBC5641225.1"/>
    </source>
</evidence>
<keyword evidence="1" id="KW-1133">Transmembrane helix</keyword>
<reference evidence="3" key="1">
    <citation type="submission" date="2020-08" db="EMBL/GenBank/DDBJ databases">
        <title>Genome public.</title>
        <authorList>
            <person name="Liu C."/>
            <person name="Sun Q."/>
        </authorList>
    </citation>
    <scope>NUCLEOTIDE SEQUENCE</scope>
    <source>
        <strain evidence="3">NSJ-42</strain>
    </source>
</reference>
<sequence length="179" mass="20364">MLMNYLRIGIATFVYLAPVALFIICTFIGVKFLVKRKFEFKPMKLLCEFAWILTVLAILKITGIIGGDFSTTSIFNGDAHISFSLFEEGLSMATLLNVILFVPFGFFSPIVFNKLHKKKIYGILIGIIFSIVIESVQTFTGRFVQLDDMLMNTLGTFIGYELWFLLSTVKLKQKNIYVK</sequence>
<feature type="transmembrane region" description="Helical" evidence="1">
    <location>
        <begin position="149"/>
        <end position="169"/>
    </location>
</feature>